<dbReference type="InterPro" id="IPR051157">
    <property type="entry name" value="PDH/Transketolase"/>
</dbReference>
<sequence length="139" mass="15711">MEGNFAGAGWNVVKVIWGRRWDRLLAKDKDGILRQRMEECLDGDYQTYKSKDGAYVREHFFNTPELKALVADMTDEQLWALNRGGHDPQKVYNAYDRAANHADGKPTVILAKTIKGYGMGASGEGQNVAHQAKKWTKRP</sequence>
<accession>A0A378VXR2</accession>
<dbReference type="GO" id="GO:0004739">
    <property type="term" value="F:pyruvate dehydrogenase (acetyl-transferring) activity"/>
    <property type="evidence" value="ECO:0007669"/>
    <property type="project" value="UniProtKB-EC"/>
</dbReference>
<dbReference type="PANTHER" id="PTHR43825:SF3">
    <property type="entry name" value="PYRUVATE DEHYDROGENASE E1 COMPONENT"/>
    <property type="match status" value="1"/>
</dbReference>
<name>A0A378VXR2_NEIGO</name>
<dbReference type="SUPFAM" id="SSF52518">
    <property type="entry name" value="Thiamin diphosphate-binding fold (THDP-binding)"/>
    <property type="match status" value="1"/>
</dbReference>
<protein>
    <submittedName>
        <fullName evidence="1">Pyruvate dehydrogenase subunit E1</fullName>
        <ecNumber evidence="1">1.2.4.1</ecNumber>
    </submittedName>
</protein>
<dbReference type="PANTHER" id="PTHR43825">
    <property type="entry name" value="PYRUVATE DEHYDROGENASE E1 COMPONENT"/>
    <property type="match status" value="1"/>
</dbReference>
<dbReference type="EMBL" id="UGRI01000001">
    <property type="protein sequence ID" value="SUA23987.1"/>
    <property type="molecule type" value="Genomic_DNA"/>
</dbReference>
<evidence type="ECO:0000313" key="1">
    <source>
        <dbReference type="EMBL" id="SUA23987.1"/>
    </source>
</evidence>
<gene>
    <name evidence="1" type="primary">aceE_2</name>
    <name evidence="1" type="ORF">NCTC11421_01977</name>
</gene>
<dbReference type="AlphaFoldDB" id="A0A378VXR2"/>
<dbReference type="EC" id="1.2.4.1" evidence="1"/>
<dbReference type="InterPro" id="IPR029061">
    <property type="entry name" value="THDP-binding"/>
</dbReference>
<reference evidence="1" key="1">
    <citation type="submission" date="2018-06" db="EMBL/GenBank/DDBJ databases">
        <authorList>
            <consortium name="Pathogen Informatics"/>
            <person name="Doyle S."/>
        </authorList>
    </citation>
    <scope>NUCLEOTIDE SEQUENCE [LARGE SCALE GENOMIC DNA]</scope>
    <source>
        <strain evidence="1">NCTC11421</strain>
    </source>
</reference>
<keyword evidence="1" id="KW-0560">Oxidoreductase</keyword>
<keyword evidence="1" id="KW-0670">Pyruvate</keyword>
<dbReference type="Gene3D" id="3.40.50.970">
    <property type="match status" value="1"/>
</dbReference>
<organism evidence="1">
    <name type="scientific">Neisseria gonorrhoeae</name>
    <dbReference type="NCBI Taxonomy" id="485"/>
    <lineage>
        <taxon>Bacteria</taxon>
        <taxon>Pseudomonadati</taxon>
        <taxon>Pseudomonadota</taxon>
        <taxon>Betaproteobacteria</taxon>
        <taxon>Neisseriales</taxon>
        <taxon>Neisseriaceae</taxon>
        <taxon>Neisseria</taxon>
    </lineage>
</organism>
<proteinExistence type="predicted"/>